<evidence type="ECO:0008006" key="3">
    <source>
        <dbReference type="Google" id="ProtNLM"/>
    </source>
</evidence>
<name>A0A2H3NQB8_9BACT</name>
<dbReference type="AlphaFoldDB" id="A0A2H3NQB8"/>
<accession>A0A2H3NQB8</accession>
<evidence type="ECO:0000313" key="2">
    <source>
        <dbReference type="Proteomes" id="UP000221024"/>
    </source>
</evidence>
<organism evidence="1 2">
    <name type="scientific">Longimonas halophila</name>
    <dbReference type="NCBI Taxonomy" id="1469170"/>
    <lineage>
        <taxon>Bacteria</taxon>
        <taxon>Pseudomonadati</taxon>
        <taxon>Rhodothermota</taxon>
        <taxon>Rhodothermia</taxon>
        <taxon>Rhodothermales</taxon>
        <taxon>Salisaetaceae</taxon>
        <taxon>Longimonas</taxon>
    </lineage>
</organism>
<sequence>MSRIERAVYTFAMRSCLFASPRITMPNPSSCRSAHAIHLRLRTAVGAPAVPWIEPPLCLRRPDGTLELLGQSAALLPTVRFVLSYGRYATLLGSPVLQRAVVEEARRILKQHDQGTNKNARCNCCGHAIPMRSD</sequence>
<gene>
    <name evidence="1" type="ORF">CRI93_01285</name>
</gene>
<keyword evidence="2" id="KW-1185">Reference proteome</keyword>
<dbReference type="Proteomes" id="UP000221024">
    <property type="component" value="Unassembled WGS sequence"/>
</dbReference>
<proteinExistence type="predicted"/>
<comment type="caution">
    <text evidence="1">The sequence shown here is derived from an EMBL/GenBank/DDBJ whole genome shotgun (WGS) entry which is preliminary data.</text>
</comment>
<dbReference type="EMBL" id="PDEP01000001">
    <property type="protein sequence ID" value="PEN09387.1"/>
    <property type="molecule type" value="Genomic_DNA"/>
</dbReference>
<evidence type="ECO:0000313" key="1">
    <source>
        <dbReference type="EMBL" id="PEN09387.1"/>
    </source>
</evidence>
<reference evidence="1 2" key="1">
    <citation type="submission" date="2017-10" db="EMBL/GenBank/DDBJ databases">
        <title>Draft genome of Longimonas halophila.</title>
        <authorList>
            <person name="Goh K.M."/>
            <person name="Shamsir M.S."/>
            <person name="Lim S.W."/>
        </authorList>
    </citation>
    <scope>NUCLEOTIDE SEQUENCE [LARGE SCALE GENOMIC DNA]</scope>
    <source>
        <strain evidence="1 2">KCTC 42399</strain>
    </source>
</reference>
<protein>
    <recommendedName>
        <fullName evidence="3">WYL domain-containing protein</fullName>
    </recommendedName>
</protein>